<sequence length="100" mass="11897">MHHSDCHRSGGCRIVRNRHLEFLDHIIFRTPHPPTTTTTKKKNLDIVGFWVLWCCAQNRRIGGNRKHICVYVCVCLVMAQKREREREREREKRDVDSQSV</sequence>
<reference evidence="1" key="1">
    <citation type="submission" date="2021-01" db="EMBL/GenBank/DDBJ databases">
        <authorList>
            <person name="Corre E."/>
            <person name="Pelletier E."/>
            <person name="Niang G."/>
            <person name="Scheremetjew M."/>
            <person name="Finn R."/>
            <person name="Kale V."/>
            <person name="Holt S."/>
            <person name="Cochrane G."/>
            <person name="Meng A."/>
            <person name="Brown T."/>
            <person name="Cohen L."/>
        </authorList>
    </citation>
    <scope>NUCLEOTIDE SEQUENCE</scope>
    <source>
        <strain evidence="1">ECT3854</strain>
    </source>
</reference>
<proteinExistence type="predicted"/>
<protein>
    <submittedName>
        <fullName evidence="1">Uncharacterized protein</fullName>
    </submittedName>
</protein>
<dbReference type="AlphaFoldDB" id="A0A7S1GL34"/>
<organism evidence="1">
    <name type="scientific">Cyclophora tenuis</name>
    <name type="common">Marine diatom</name>
    <dbReference type="NCBI Taxonomy" id="216820"/>
    <lineage>
        <taxon>Eukaryota</taxon>
        <taxon>Sar</taxon>
        <taxon>Stramenopiles</taxon>
        <taxon>Ochrophyta</taxon>
        <taxon>Bacillariophyta</taxon>
        <taxon>Fragilariophyceae</taxon>
        <taxon>Fragilariophycidae</taxon>
        <taxon>Cyclophorales</taxon>
        <taxon>Cyclophoraceae</taxon>
        <taxon>Cyclophora</taxon>
    </lineage>
</organism>
<gene>
    <name evidence="1" type="ORF">CTEN0397_LOCUS7861</name>
</gene>
<evidence type="ECO:0000313" key="1">
    <source>
        <dbReference type="EMBL" id="CAD8936814.1"/>
    </source>
</evidence>
<name>A0A7S1GL34_CYCTE</name>
<accession>A0A7S1GL34</accession>
<dbReference type="EMBL" id="HBFW01012237">
    <property type="protein sequence ID" value="CAD8936814.1"/>
    <property type="molecule type" value="Transcribed_RNA"/>
</dbReference>